<evidence type="ECO:0000256" key="4">
    <source>
        <dbReference type="ARBA" id="ARBA00022692"/>
    </source>
</evidence>
<evidence type="ECO:0000256" key="3">
    <source>
        <dbReference type="ARBA" id="ARBA00022475"/>
    </source>
</evidence>
<sequence>MVLIYFALGTILASFLNALAYRYRNGSEIDNIWTTPSHCESCKKTLLWYDLIPLLSFLYTRGKCSKCGKEVFWYYPLSEALLGLSFSLFYIYEISVISYVVLLILFLFSYWDVKDKAIPKGFTDVFIILSLLYSVFSLLYSFETDKLLSFAVVVFLFLVLYLLNFRKEKIGVGDMILLSSIFLISGLKTGIATIITTISMAGLFAIYLVIIDRRNRKRYIPLVPFMTLGYVIASILVAVYSLTTIFNLI</sequence>
<dbReference type="STRING" id="1619100.UT34_C0001G0262"/>
<feature type="transmembrane region" description="Helical" evidence="7">
    <location>
        <begin position="193"/>
        <end position="210"/>
    </location>
</feature>
<gene>
    <name evidence="10" type="ORF">UT34_C0001G0262</name>
</gene>
<protein>
    <submittedName>
        <fullName evidence="10">Prepilin peptidase, type IV</fullName>
    </submittedName>
</protein>
<evidence type="ECO:0000256" key="6">
    <source>
        <dbReference type="ARBA" id="ARBA00023136"/>
    </source>
</evidence>
<keyword evidence="5 7" id="KW-1133">Transmembrane helix</keyword>
<dbReference type="Pfam" id="PF01478">
    <property type="entry name" value="Peptidase_A24"/>
    <property type="match status" value="1"/>
</dbReference>
<dbReference type="Gene3D" id="1.20.120.1220">
    <property type="match status" value="1"/>
</dbReference>
<comment type="similarity">
    <text evidence="2">Belongs to the peptidase A24 family.</text>
</comment>
<reference evidence="10 11" key="1">
    <citation type="journal article" date="2015" name="Nature">
        <title>rRNA introns, odd ribosomes, and small enigmatic genomes across a large radiation of phyla.</title>
        <authorList>
            <person name="Brown C.T."/>
            <person name="Hug L.A."/>
            <person name="Thomas B.C."/>
            <person name="Sharon I."/>
            <person name="Castelle C.J."/>
            <person name="Singh A."/>
            <person name="Wilkins M.J."/>
            <person name="Williams K.H."/>
            <person name="Banfield J.F."/>
        </authorList>
    </citation>
    <scope>NUCLEOTIDE SEQUENCE [LARGE SCALE GENOMIC DNA]</scope>
</reference>
<dbReference type="EMBL" id="LBWK01000001">
    <property type="protein sequence ID" value="KKR06222.1"/>
    <property type="molecule type" value="Genomic_DNA"/>
</dbReference>
<evidence type="ECO:0000256" key="5">
    <source>
        <dbReference type="ARBA" id="ARBA00022989"/>
    </source>
</evidence>
<dbReference type="GO" id="GO:0006465">
    <property type="term" value="P:signal peptide processing"/>
    <property type="evidence" value="ECO:0007669"/>
    <property type="project" value="TreeGrafter"/>
</dbReference>
<keyword evidence="4 7" id="KW-0812">Transmembrane</keyword>
<evidence type="ECO:0000313" key="11">
    <source>
        <dbReference type="Proteomes" id="UP000034799"/>
    </source>
</evidence>
<dbReference type="InterPro" id="IPR050882">
    <property type="entry name" value="Prepilin_peptidase/N-MTase"/>
</dbReference>
<evidence type="ECO:0000256" key="1">
    <source>
        <dbReference type="ARBA" id="ARBA00004651"/>
    </source>
</evidence>
<proteinExistence type="inferred from homology"/>
<comment type="subcellular location">
    <subcellularLocation>
        <location evidence="1">Cell membrane</location>
        <topology evidence="1">Multi-pass membrane protein</topology>
    </subcellularLocation>
</comment>
<dbReference type="InterPro" id="IPR000045">
    <property type="entry name" value="Prepilin_IV_endopep_pep"/>
</dbReference>
<feature type="transmembrane region" description="Helical" evidence="7">
    <location>
        <begin position="89"/>
        <end position="110"/>
    </location>
</feature>
<organism evidence="10 11">
    <name type="scientific">candidate division WS6 bacterium GW2011_GWF2_39_15</name>
    <dbReference type="NCBI Taxonomy" id="1619100"/>
    <lineage>
        <taxon>Bacteria</taxon>
        <taxon>Candidatus Dojkabacteria</taxon>
    </lineage>
</organism>
<dbReference type="PANTHER" id="PTHR30487">
    <property type="entry name" value="TYPE 4 PREPILIN-LIKE PROTEINS LEADER PEPTIDE-PROCESSING ENZYME"/>
    <property type="match status" value="1"/>
</dbReference>
<evidence type="ECO:0000259" key="8">
    <source>
        <dbReference type="Pfam" id="PF01478"/>
    </source>
</evidence>
<dbReference type="AlphaFoldDB" id="A0A0G0QX62"/>
<dbReference type="Pfam" id="PF06750">
    <property type="entry name" value="A24_N_bact"/>
    <property type="match status" value="1"/>
</dbReference>
<dbReference type="Proteomes" id="UP000034799">
    <property type="component" value="Unassembled WGS sequence"/>
</dbReference>
<name>A0A0G0QX62_9BACT</name>
<dbReference type="GO" id="GO:0004190">
    <property type="term" value="F:aspartic-type endopeptidase activity"/>
    <property type="evidence" value="ECO:0007669"/>
    <property type="project" value="InterPro"/>
</dbReference>
<dbReference type="GO" id="GO:0005886">
    <property type="term" value="C:plasma membrane"/>
    <property type="evidence" value="ECO:0007669"/>
    <property type="project" value="UniProtKB-SubCell"/>
</dbReference>
<feature type="transmembrane region" description="Helical" evidence="7">
    <location>
        <begin position="147"/>
        <end position="163"/>
    </location>
</feature>
<evidence type="ECO:0000256" key="2">
    <source>
        <dbReference type="ARBA" id="ARBA00005801"/>
    </source>
</evidence>
<dbReference type="PANTHER" id="PTHR30487:SF0">
    <property type="entry name" value="PREPILIN LEADER PEPTIDASE_N-METHYLTRANSFERASE-RELATED"/>
    <property type="match status" value="1"/>
</dbReference>
<keyword evidence="3" id="KW-1003">Cell membrane</keyword>
<dbReference type="InterPro" id="IPR010627">
    <property type="entry name" value="Prepilin_pept_A24_N"/>
</dbReference>
<comment type="caution">
    <text evidence="10">The sequence shown here is derived from an EMBL/GenBank/DDBJ whole genome shotgun (WGS) entry which is preliminary data.</text>
</comment>
<feature type="domain" description="Prepilin type IV endopeptidase peptidase" evidence="8">
    <location>
        <begin position="100"/>
        <end position="206"/>
    </location>
</feature>
<keyword evidence="6 7" id="KW-0472">Membrane</keyword>
<evidence type="ECO:0000256" key="7">
    <source>
        <dbReference type="SAM" id="Phobius"/>
    </source>
</evidence>
<evidence type="ECO:0000313" key="10">
    <source>
        <dbReference type="EMBL" id="KKR06222.1"/>
    </source>
</evidence>
<feature type="domain" description="Prepilin peptidase A24 N-terminal" evidence="9">
    <location>
        <begin position="8"/>
        <end position="91"/>
    </location>
</feature>
<feature type="transmembrane region" description="Helical" evidence="7">
    <location>
        <begin position="222"/>
        <end position="246"/>
    </location>
</feature>
<feature type="transmembrane region" description="Helical" evidence="7">
    <location>
        <begin position="122"/>
        <end position="141"/>
    </location>
</feature>
<accession>A0A0G0QX62</accession>
<evidence type="ECO:0000259" key="9">
    <source>
        <dbReference type="Pfam" id="PF06750"/>
    </source>
</evidence>